<dbReference type="Pfam" id="PF05383">
    <property type="entry name" value="La"/>
    <property type="match status" value="1"/>
</dbReference>
<dbReference type="InterPro" id="IPR045180">
    <property type="entry name" value="La_dom_prot"/>
</dbReference>
<evidence type="ECO:0000313" key="7">
    <source>
        <dbReference type="EMBL" id="KAJ8772701.1"/>
    </source>
</evidence>
<feature type="region of interest" description="Disordered" evidence="5">
    <location>
        <begin position="502"/>
        <end position="524"/>
    </location>
</feature>
<keyword evidence="3" id="KW-0539">Nucleus</keyword>
<dbReference type="InterPro" id="IPR002344">
    <property type="entry name" value="Lupus_La"/>
</dbReference>
<comment type="caution">
    <text evidence="7">The sequence shown here is derived from an EMBL/GenBank/DDBJ whole genome shotgun (WGS) entry which is preliminary data.</text>
</comment>
<dbReference type="InterPro" id="IPR036390">
    <property type="entry name" value="WH_DNA-bd_sf"/>
</dbReference>
<dbReference type="PANTHER" id="PTHR22792">
    <property type="entry name" value="LUPUS LA PROTEIN-RELATED"/>
    <property type="match status" value="1"/>
</dbReference>
<feature type="region of interest" description="Disordered" evidence="5">
    <location>
        <begin position="278"/>
        <end position="331"/>
    </location>
</feature>
<sequence length="524" mass="57350">MTVTPFQNHQSPRASSESGGGGSDGGVNSPQKRKNLPSPWAQVVRGGEHDTIPSNVTVNHSSSSSPPPSVQFSSLEQSSFSDCSSPSKTTSYSPPPPDDSVVTVSSDGTNGNIGKPKKLAWNKPLNGVTELRPVMGATSWPPLSESTKPSAKTSSQAESSSKTVSDVSVPSSEVPVMPQSPQRVAANDNARSNSSQAHRVPARQRSMRRNGNDNGGGSNSMQSGFNHLPPPLPPYSLYPMPPPVSYSMVAPLPDHSPRDPPYRATHWEARNVPGYVPRSSMVNDNRHSSRRNNIGPRGEGSYHNNLGGARRDQNRGRYGNARDEHVQPQRALPRGFTGHPPNTAPFATPPPVPAYVNPMAQEYYYVSTYNVDPFRGMPVFPQSPVPTMMMPASDVNLPVMLVNQIEYYFSDANLLNDEFLKSNMDEQGWVPITLIAGFNRVKNMTHDVQFILQSLRTSTLLEVQDDKVRRRNDWMRWIPNQSASDSSYDLLSNSLQNIAVNELNSNQDGTTANSPLQSEDVPRR</sequence>
<dbReference type="GO" id="GO:0005634">
    <property type="term" value="C:nucleus"/>
    <property type="evidence" value="ECO:0007669"/>
    <property type="project" value="UniProtKB-SubCell"/>
</dbReference>
<keyword evidence="8" id="KW-1185">Reference proteome</keyword>
<dbReference type="GO" id="GO:0006396">
    <property type="term" value="P:RNA processing"/>
    <property type="evidence" value="ECO:0007669"/>
    <property type="project" value="InterPro"/>
</dbReference>
<evidence type="ECO:0000256" key="2">
    <source>
        <dbReference type="ARBA" id="ARBA00022884"/>
    </source>
</evidence>
<gene>
    <name evidence="7" type="ORF">K2173_027878</name>
</gene>
<dbReference type="SMART" id="SM00715">
    <property type="entry name" value="LA"/>
    <property type="match status" value="1"/>
</dbReference>
<evidence type="ECO:0000256" key="5">
    <source>
        <dbReference type="SAM" id="MobiDB-lite"/>
    </source>
</evidence>
<dbReference type="InterPro" id="IPR036388">
    <property type="entry name" value="WH-like_DNA-bd_sf"/>
</dbReference>
<evidence type="ECO:0000256" key="1">
    <source>
        <dbReference type="ARBA" id="ARBA00004123"/>
    </source>
</evidence>
<dbReference type="SUPFAM" id="SSF46785">
    <property type="entry name" value="Winged helix' DNA-binding domain"/>
    <property type="match status" value="1"/>
</dbReference>
<feature type="region of interest" description="Disordered" evidence="5">
    <location>
        <begin position="1"/>
        <end position="230"/>
    </location>
</feature>
<dbReference type="Gene3D" id="1.10.10.10">
    <property type="entry name" value="Winged helix-like DNA-binding domain superfamily/Winged helix DNA-binding domain"/>
    <property type="match status" value="1"/>
</dbReference>
<organism evidence="7 8">
    <name type="scientific">Erythroxylum novogranatense</name>
    <dbReference type="NCBI Taxonomy" id="1862640"/>
    <lineage>
        <taxon>Eukaryota</taxon>
        <taxon>Viridiplantae</taxon>
        <taxon>Streptophyta</taxon>
        <taxon>Embryophyta</taxon>
        <taxon>Tracheophyta</taxon>
        <taxon>Spermatophyta</taxon>
        <taxon>Magnoliopsida</taxon>
        <taxon>eudicotyledons</taxon>
        <taxon>Gunneridae</taxon>
        <taxon>Pentapetalae</taxon>
        <taxon>rosids</taxon>
        <taxon>fabids</taxon>
        <taxon>Malpighiales</taxon>
        <taxon>Erythroxylaceae</taxon>
        <taxon>Erythroxylum</taxon>
    </lineage>
</organism>
<dbReference type="InterPro" id="IPR006630">
    <property type="entry name" value="La_HTH"/>
</dbReference>
<accession>A0AAV8U0B3</accession>
<dbReference type="EMBL" id="JAIWQS010000002">
    <property type="protein sequence ID" value="KAJ8772701.1"/>
    <property type="molecule type" value="Genomic_DNA"/>
</dbReference>
<feature type="domain" description="HTH La-type RNA-binding" evidence="6">
    <location>
        <begin position="391"/>
        <end position="480"/>
    </location>
</feature>
<evidence type="ECO:0000259" key="6">
    <source>
        <dbReference type="PROSITE" id="PS50961"/>
    </source>
</evidence>
<name>A0AAV8U0B3_9ROSI</name>
<feature type="compositionally biased region" description="Low complexity" evidence="5">
    <location>
        <begin position="53"/>
        <end position="92"/>
    </location>
</feature>
<reference evidence="7 8" key="1">
    <citation type="submission" date="2021-09" db="EMBL/GenBank/DDBJ databases">
        <title>Genomic insights and catalytic innovation underlie evolution of tropane alkaloids biosynthesis.</title>
        <authorList>
            <person name="Wang Y.-J."/>
            <person name="Tian T."/>
            <person name="Huang J.-P."/>
            <person name="Huang S.-X."/>
        </authorList>
    </citation>
    <scope>NUCLEOTIDE SEQUENCE [LARGE SCALE GENOMIC DNA]</scope>
    <source>
        <strain evidence="7">KIB-2018</strain>
        <tissue evidence="7">Leaf</tissue>
    </source>
</reference>
<feature type="compositionally biased region" description="Polar residues" evidence="5">
    <location>
        <begin position="502"/>
        <end position="517"/>
    </location>
</feature>
<evidence type="ECO:0000256" key="4">
    <source>
        <dbReference type="PROSITE-ProRule" id="PRU00332"/>
    </source>
</evidence>
<evidence type="ECO:0000256" key="3">
    <source>
        <dbReference type="ARBA" id="ARBA00023242"/>
    </source>
</evidence>
<comment type="subcellular location">
    <subcellularLocation>
        <location evidence="1">Nucleus</location>
    </subcellularLocation>
</comment>
<dbReference type="Proteomes" id="UP001159364">
    <property type="component" value="Linkage Group LG02"/>
</dbReference>
<keyword evidence="2 4" id="KW-0694">RNA-binding</keyword>
<dbReference type="GO" id="GO:0003723">
    <property type="term" value="F:RNA binding"/>
    <property type="evidence" value="ECO:0007669"/>
    <property type="project" value="UniProtKB-UniRule"/>
</dbReference>
<dbReference type="CDD" id="cd07323">
    <property type="entry name" value="LAM"/>
    <property type="match status" value="1"/>
</dbReference>
<dbReference type="GO" id="GO:1990904">
    <property type="term" value="C:ribonucleoprotein complex"/>
    <property type="evidence" value="ECO:0007669"/>
    <property type="project" value="InterPro"/>
</dbReference>
<proteinExistence type="predicted"/>
<protein>
    <recommendedName>
        <fullName evidence="6">HTH La-type RNA-binding domain-containing protein</fullName>
    </recommendedName>
</protein>
<dbReference type="PANTHER" id="PTHR22792:SF155">
    <property type="entry name" value="LA-RELATED PROTEIN 1C-LIKE"/>
    <property type="match status" value="1"/>
</dbReference>
<feature type="compositionally biased region" description="Low complexity" evidence="5">
    <location>
        <begin position="150"/>
        <end position="181"/>
    </location>
</feature>
<dbReference type="PROSITE" id="PS50961">
    <property type="entry name" value="HTH_LA"/>
    <property type="match status" value="1"/>
</dbReference>
<dbReference type="AlphaFoldDB" id="A0AAV8U0B3"/>
<feature type="compositionally biased region" description="Polar residues" evidence="5">
    <location>
        <begin position="1"/>
        <end position="10"/>
    </location>
</feature>
<evidence type="ECO:0000313" key="8">
    <source>
        <dbReference type="Proteomes" id="UP001159364"/>
    </source>
</evidence>
<dbReference type="PRINTS" id="PR00302">
    <property type="entry name" value="LUPUSLA"/>
</dbReference>
<feature type="compositionally biased region" description="Basic and acidic residues" evidence="5">
    <location>
        <begin position="309"/>
        <end position="327"/>
    </location>
</feature>